<evidence type="ECO:0000313" key="3">
    <source>
        <dbReference type="Proteomes" id="UP000019678"/>
    </source>
</evidence>
<proteinExistence type="predicted"/>
<dbReference type="AlphaFoldDB" id="A0A017TIL4"/>
<protein>
    <submittedName>
        <fullName evidence="2">Uncharacterized protein</fullName>
    </submittedName>
</protein>
<keyword evidence="1" id="KW-1133">Transmembrane helix</keyword>
<dbReference type="EMBL" id="ASRX01000002">
    <property type="protein sequence ID" value="EYF08690.1"/>
    <property type="molecule type" value="Genomic_DNA"/>
</dbReference>
<dbReference type="Proteomes" id="UP000019678">
    <property type="component" value="Unassembled WGS sequence"/>
</dbReference>
<evidence type="ECO:0000256" key="1">
    <source>
        <dbReference type="SAM" id="Phobius"/>
    </source>
</evidence>
<organism evidence="2 3">
    <name type="scientific">Chondromyces apiculatus DSM 436</name>
    <dbReference type="NCBI Taxonomy" id="1192034"/>
    <lineage>
        <taxon>Bacteria</taxon>
        <taxon>Pseudomonadati</taxon>
        <taxon>Myxococcota</taxon>
        <taxon>Polyangia</taxon>
        <taxon>Polyangiales</taxon>
        <taxon>Polyangiaceae</taxon>
        <taxon>Chondromyces</taxon>
    </lineage>
</organism>
<dbReference type="STRING" id="1192034.CAP_2551"/>
<name>A0A017TIL4_9BACT</name>
<keyword evidence="1" id="KW-0472">Membrane</keyword>
<gene>
    <name evidence="2" type="ORF">CAP_2551</name>
</gene>
<comment type="caution">
    <text evidence="2">The sequence shown here is derived from an EMBL/GenBank/DDBJ whole genome shotgun (WGS) entry which is preliminary data.</text>
</comment>
<reference evidence="2 3" key="1">
    <citation type="submission" date="2013-05" db="EMBL/GenBank/DDBJ databases">
        <title>Genome assembly of Chondromyces apiculatus DSM 436.</title>
        <authorList>
            <person name="Sharma G."/>
            <person name="Khatri I."/>
            <person name="Kaur C."/>
            <person name="Mayilraj S."/>
            <person name="Subramanian S."/>
        </authorList>
    </citation>
    <scope>NUCLEOTIDE SEQUENCE [LARGE SCALE GENOMIC DNA]</scope>
    <source>
        <strain evidence="2 3">DSM 436</strain>
    </source>
</reference>
<feature type="transmembrane region" description="Helical" evidence="1">
    <location>
        <begin position="87"/>
        <end position="111"/>
    </location>
</feature>
<sequence length="217" mass="23218">MTGDDVLANNWNIILRDSDIGSHILHVPIPISSCLLAPLWQRVSSSKSYFGPSSVVAGGKPIAAALESWKNWQLNCNDPLSLPTGVAFSWSTVVCGLTLGDVFGGFVAMSLDMAMSYFLGKIGGKFGKWYAEKHLAEGTAKWFVEAVEQTASAVFLQLIDSPPEPLIAPGPTLEDPFTPDDLPGMIGHGAGDMVDCFNRSLANFVGSFADDDAVEQH</sequence>
<keyword evidence="1" id="KW-0812">Transmembrane</keyword>
<accession>A0A017TIL4</accession>
<evidence type="ECO:0000313" key="2">
    <source>
        <dbReference type="EMBL" id="EYF08690.1"/>
    </source>
</evidence>
<keyword evidence="3" id="KW-1185">Reference proteome</keyword>